<proteinExistence type="predicted"/>
<evidence type="ECO:0000256" key="1">
    <source>
        <dbReference type="SAM" id="SignalP"/>
    </source>
</evidence>
<evidence type="ECO:0000313" key="3">
    <source>
        <dbReference type="Proteomes" id="UP000801864"/>
    </source>
</evidence>
<comment type="caution">
    <text evidence="2">The sequence shown here is derived from an EMBL/GenBank/DDBJ whole genome shotgun (WGS) entry which is preliminary data.</text>
</comment>
<protein>
    <submittedName>
        <fullName evidence="2">Uncharacterized protein</fullName>
    </submittedName>
</protein>
<feature type="signal peptide" evidence="1">
    <location>
        <begin position="1"/>
        <end position="21"/>
    </location>
</feature>
<feature type="chain" id="PRO_5040499154" evidence="1">
    <location>
        <begin position="22"/>
        <end position="123"/>
    </location>
</feature>
<organism evidence="2 3">
    <name type="scientific">Trichoderma lentiforme</name>
    <dbReference type="NCBI Taxonomy" id="1567552"/>
    <lineage>
        <taxon>Eukaryota</taxon>
        <taxon>Fungi</taxon>
        <taxon>Dikarya</taxon>
        <taxon>Ascomycota</taxon>
        <taxon>Pezizomycotina</taxon>
        <taxon>Sordariomycetes</taxon>
        <taxon>Hypocreomycetidae</taxon>
        <taxon>Hypocreales</taxon>
        <taxon>Hypocreaceae</taxon>
        <taxon>Trichoderma</taxon>
    </lineage>
</organism>
<sequence length="123" mass="12806">MTGGRRTPAVALLLFLPCAQAGDLIGQGGLSGIIAELQAFTVPQRAVAQLRLMVQLVEILVVVTVEAIFSNLEGLLDLDSLPQQPSREGALLGLLGSSTSGQASVGRLNQSQLSRLMPVLDTG</sequence>
<dbReference type="AlphaFoldDB" id="A0A9P5CI22"/>
<dbReference type="EMBL" id="QLNT01000003">
    <property type="protein sequence ID" value="KAF3075242.1"/>
    <property type="molecule type" value="Genomic_DNA"/>
</dbReference>
<accession>A0A9P5CI22</accession>
<reference evidence="2 3" key="1">
    <citation type="submission" date="2018-06" db="EMBL/GenBank/DDBJ databases">
        <title>Genome analysis of cellulolytic fungus Trichoderma lentiforme CFAM-422.</title>
        <authorList>
            <person name="Steindorff A.S."/>
            <person name="Formighieri E.F."/>
            <person name="Midorikawa G.E.O."/>
            <person name="Tamietti M.S."/>
            <person name="Ramos E.Z."/>
            <person name="Silva A.S."/>
            <person name="Bon E.P.S."/>
            <person name="Mendes T.D."/>
            <person name="Damaso M.C.T."/>
            <person name="Favaro L.C.L."/>
        </authorList>
    </citation>
    <scope>NUCLEOTIDE SEQUENCE [LARGE SCALE GENOMIC DNA]</scope>
    <source>
        <strain evidence="2 3">CFAM-422</strain>
    </source>
</reference>
<gene>
    <name evidence="2" type="ORF">CFAM422_001955</name>
</gene>
<keyword evidence="3" id="KW-1185">Reference proteome</keyword>
<dbReference type="Proteomes" id="UP000801864">
    <property type="component" value="Unassembled WGS sequence"/>
</dbReference>
<name>A0A9P5CI22_9HYPO</name>
<evidence type="ECO:0000313" key="2">
    <source>
        <dbReference type="EMBL" id="KAF3075242.1"/>
    </source>
</evidence>
<keyword evidence="1" id="KW-0732">Signal</keyword>